<gene>
    <name evidence="1" type="ORF">M9458_025650</name>
</gene>
<dbReference type="PANTHER" id="PTHR13886">
    <property type="entry name" value="JNK/SAPK-ASSOCIATED PROTEIN"/>
    <property type="match status" value="1"/>
</dbReference>
<comment type="caution">
    <text evidence="1">The sequence shown here is derived from an EMBL/GenBank/DDBJ whole genome shotgun (WGS) entry which is preliminary data.</text>
</comment>
<dbReference type="AlphaFoldDB" id="A0ABD0Q1N2"/>
<dbReference type="InterPro" id="IPR039911">
    <property type="entry name" value="JIP3/JIP4"/>
</dbReference>
<dbReference type="Proteomes" id="UP001529510">
    <property type="component" value="Unassembled WGS sequence"/>
</dbReference>
<protein>
    <submittedName>
        <fullName evidence="1">Uncharacterized protein</fullName>
    </submittedName>
</protein>
<keyword evidence="2" id="KW-1185">Reference proteome</keyword>
<organism evidence="1 2">
    <name type="scientific">Cirrhinus mrigala</name>
    <name type="common">Mrigala</name>
    <dbReference type="NCBI Taxonomy" id="683832"/>
    <lineage>
        <taxon>Eukaryota</taxon>
        <taxon>Metazoa</taxon>
        <taxon>Chordata</taxon>
        <taxon>Craniata</taxon>
        <taxon>Vertebrata</taxon>
        <taxon>Euteleostomi</taxon>
        <taxon>Actinopterygii</taxon>
        <taxon>Neopterygii</taxon>
        <taxon>Teleostei</taxon>
        <taxon>Ostariophysi</taxon>
        <taxon>Cypriniformes</taxon>
        <taxon>Cyprinidae</taxon>
        <taxon>Labeoninae</taxon>
        <taxon>Labeonini</taxon>
        <taxon>Cirrhinus</taxon>
    </lineage>
</organism>
<sequence length="90" mass="9483">VIPSGGSGSSDSPTPELVKSVLVVSGGEGYIDFRMGESDAARLLTRSSAHITGDEGGETEPIDEPTLNLQPFLAKAERSHLIVWQVMTGE</sequence>
<feature type="non-terminal residue" evidence="1">
    <location>
        <position position="1"/>
    </location>
</feature>
<dbReference type="EMBL" id="JAMKFB020000012">
    <property type="protein sequence ID" value="KAL0180208.1"/>
    <property type="molecule type" value="Genomic_DNA"/>
</dbReference>
<proteinExistence type="predicted"/>
<name>A0ABD0Q1N2_CIRMR</name>
<evidence type="ECO:0000313" key="2">
    <source>
        <dbReference type="Proteomes" id="UP001529510"/>
    </source>
</evidence>
<accession>A0ABD0Q1N2</accession>
<evidence type="ECO:0000313" key="1">
    <source>
        <dbReference type="EMBL" id="KAL0180208.1"/>
    </source>
</evidence>
<dbReference type="PANTHER" id="PTHR13886:SF2">
    <property type="entry name" value="C-JUN-AMINO-TERMINAL KINASE-INTERACTING PROTEIN 4"/>
    <property type="match status" value="1"/>
</dbReference>
<reference evidence="1 2" key="1">
    <citation type="submission" date="2024-05" db="EMBL/GenBank/DDBJ databases">
        <title>Genome sequencing and assembly of Indian major carp, Cirrhinus mrigala (Hamilton, 1822).</title>
        <authorList>
            <person name="Mohindra V."/>
            <person name="Chowdhury L.M."/>
            <person name="Lal K."/>
            <person name="Jena J.K."/>
        </authorList>
    </citation>
    <scope>NUCLEOTIDE SEQUENCE [LARGE SCALE GENOMIC DNA]</scope>
    <source>
        <strain evidence="1">CM1030</strain>
        <tissue evidence="1">Blood</tissue>
    </source>
</reference>
<feature type="non-terminal residue" evidence="1">
    <location>
        <position position="90"/>
    </location>
</feature>